<comment type="subunit">
    <text evidence="3">Homodimer.</text>
</comment>
<dbReference type="PANTHER" id="PTHR42743">
    <property type="entry name" value="AMINO-ACID AMINOTRANSFERASE"/>
    <property type="match status" value="1"/>
</dbReference>
<comment type="similarity">
    <text evidence="2">Belongs to the class-IV pyridoxal-phosphate-dependent aminotransferase family.</text>
</comment>
<reference evidence="13 14" key="1">
    <citation type="submission" date="2017-03" db="EMBL/GenBank/DDBJ databases">
        <authorList>
            <person name="Afonso C.L."/>
            <person name="Miller P.J."/>
            <person name="Scott M.A."/>
            <person name="Spackman E."/>
            <person name="Goraichik I."/>
            <person name="Dimitrov K.M."/>
            <person name="Suarez D.L."/>
            <person name="Swayne D.E."/>
        </authorList>
    </citation>
    <scope>NUCLEOTIDE SEQUENCE [LARGE SCALE GENOMIC DNA]</scope>
    <source>
        <strain evidence="13">Genome sequencing of Nitrospira japonica strain NJ11</strain>
    </source>
</reference>
<accession>A0A1W1I1T5</accession>
<evidence type="ECO:0000256" key="7">
    <source>
        <dbReference type="ARBA" id="ARBA00022679"/>
    </source>
</evidence>
<dbReference type="EMBL" id="LT828648">
    <property type="protein sequence ID" value="SLM46941.1"/>
    <property type="molecule type" value="Genomic_DNA"/>
</dbReference>
<evidence type="ECO:0000256" key="1">
    <source>
        <dbReference type="ARBA" id="ARBA00001933"/>
    </source>
</evidence>
<dbReference type="SUPFAM" id="SSF56752">
    <property type="entry name" value="D-aminoacid aminotransferase-like PLP-dependent enzymes"/>
    <property type="match status" value="1"/>
</dbReference>
<dbReference type="FunFam" id="3.20.10.10:FF:000002">
    <property type="entry name" value="D-alanine aminotransferase"/>
    <property type="match status" value="1"/>
</dbReference>
<dbReference type="PANTHER" id="PTHR42743:SF10">
    <property type="entry name" value="D-ALANINE AMINOTRANSFERASE"/>
    <property type="match status" value="1"/>
</dbReference>
<evidence type="ECO:0000256" key="4">
    <source>
        <dbReference type="ARBA" id="ARBA00012874"/>
    </source>
</evidence>
<dbReference type="Proteomes" id="UP000192042">
    <property type="component" value="Chromosome I"/>
</dbReference>
<dbReference type="NCBIfam" id="TIGR01121">
    <property type="entry name" value="D_amino_aminoT"/>
    <property type="match status" value="1"/>
</dbReference>
<evidence type="ECO:0000256" key="6">
    <source>
        <dbReference type="ARBA" id="ARBA00022576"/>
    </source>
</evidence>
<comment type="catalytic activity">
    <reaction evidence="12">
        <text>D-alanine + 2-oxoglutarate = D-glutamate + pyruvate</text>
        <dbReference type="Rhea" id="RHEA:15869"/>
        <dbReference type="ChEBI" id="CHEBI:15361"/>
        <dbReference type="ChEBI" id="CHEBI:16810"/>
        <dbReference type="ChEBI" id="CHEBI:29986"/>
        <dbReference type="ChEBI" id="CHEBI:57416"/>
        <dbReference type="EC" id="2.6.1.21"/>
    </reaction>
</comment>
<dbReference type="EC" id="2.6.1.21" evidence="4"/>
<evidence type="ECO:0000256" key="5">
    <source>
        <dbReference type="ARBA" id="ARBA00021779"/>
    </source>
</evidence>
<evidence type="ECO:0000256" key="11">
    <source>
        <dbReference type="ARBA" id="ARBA00033391"/>
    </source>
</evidence>
<dbReference type="Gene3D" id="3.20.10.10">
    <property type="entry name" value="D-amino Acid Aminotransferase, subunit A, domain 2"/>
    <property type="match status" value="1"/>
</dbReference>
<dbReference type="GO" id="GO:0030170">
    <property type="term" value="F:pyridoxal phosphate binding"/>
    <property type="evidence" value="ECO:0007669"/>
    <property type="project" value="InterPro"/>
</dbReference>
<dbReference type="InterPro" id="IPR043131">
    <property type="entry name" value="BCAT-like_N"/>
</dbReference>
<comment type="cofactor">
    <cofactor evidence="1">
        <name>pyridoxal 5'-phosphate</name>
        <dbReference type="ChEBI" id="CHEBI:597326"/>
    </cofactor>
</comment>
<dbReference type="RefSeq" id="WP_080885549.1">
    <property type="nucleotide sequence ID" value="NZ_LT828648.1"/>
</dbReference>
<dbReference type="AlphaFoldDB" id="A0A1W1I1T5"/>
<keyword evidence="8" id="KW-0663">Pyridoxal phosphate</keyword>
<evidence type="ECO:0000256" key="3">
    <source>
        <dbReference type="ARBA" id="ARBA00011738"/>
    </source>
</evidence>
<dbReference type="GO" id="GO:0046394">
    <property type="term" value="P:carboxylic acid biosynthetic process"/>
    <property type="evidence" value="ECO:0007669"/>
    <property type="project" value="UniProtKB-ARBA"/>
</dbReference>
<dbReference type="STRING" id="1325564.NSJP_0769"/>
<gene>
    <name evidence="13" type="primary">dat</name>
    <name evidence="13" type="ORF">NSJP_0769</name>
</gene>
<dbReference type="InterPro" id="IPR043132">
    <property type="entry name" value="BCAT-like_C"/>
</dbReference>
<evidence type="ECO:0000313" key="13">
    <source>
        <dbReference type="EMBL" id="SLM46941.1"/>
    </source>
</evidence>
<dbReference type="GO" id="GO:0046416">
    <property type="term" value="P:D-amino acid metabolic process"/>
    <property type="evidence" value="ECO:0007669"/>
    <property type="project" value="InterPro"/>
</dbReference>
<dbReference type="Gene3D" id="3.30.470.10">
    <property type="match status" value="1"/>
</dbReference>
<dbReference type="InterPro" id="IPR001544">
    <property type="entry name" value="Aminotrans_IV"/>
</dbReference>
<dbReference type="InterPro" id="IPR050571">
    <property type="entry name" value="Class-IV_PLP-Dep_Aminotrnsfr"/>
</dbReference>
<evidence type="ECO:0000313" key="14">
    <source>
        <dbReference type="Proteomes" id="UP000192042"/>
    </source>
</evidence>
<proteinExistence type="inferred from homology"/>
<dbReference type="CDD" id="cd01558">
    <property type="entry name" value="D-AAT_like"/>
    <property type="match status" value="1"/>
</dbReference>
<dbReference type="KEGG" id="nja:NSJP_0769"/>
<sequence length="279" mass="30435">MPEVAFLNGRFLPLADATVSIEDRGFQFGDGVYEVIRTYRGRPFEVAAHLARLDRSARAIQLHQPYPEARWSQLILEGIERAAYPESKIYLQVTRGAAPRDHSYAADLVPTVVMTVRELQPIAAAVKSRGVAAMTTEDIRWGRCDVKSINLLANVLARQQAKQTGVYETILVKDGSVTEGSVSNVVVVRDGSLITAPEGPRILSGVTRAVVLRLARDHGVAVHERYPSQGDLFAAEEVFLTGTTVEVLGVVEIDGKTVGSGQPGRLTNRIAEWFSAQTV</sequence>
<keyword evidence="7 13" id="KW-0808">Transferase</keyword>
<dbReference type="GO" id="GO:0047810">
    <property type="term" value="F:D-alanine-2-oxoglutarate aminotransferase activity"/>
    <property type="evidence" value="ECO:0007669"/>
    <property type="project" value="UniProtKB-EC"/>
</dbReference>
<dbReference type="InterPro" id="IPR005784">
    <property type="entry name" value="D_amino_transT"/>
</dbReference>
<evidence type="ECO:0000256" key="2">
    <source>
        <dbReference type="ARBA" id="ARBA00009320"/>
    </source>
</evidence>
<evidence type="ECO:0000256" key="8">
    <source>
        <dbReference type="ARBA" id="ARBA00022898"/>
    </source>
</evidence>
<evidence type="ECO:0000256" key="9">
    <source>
        <dbReference type="ARBA" id="ARBA00030138"/>
    </source>
</evidence>
<evidence type="ECO:0000256" key="10">
    <source>
        <dbReference type="ARBA" id="ARBA00033316"/>
    </source>
</evidence>
<keyword evidence="6 13" id="KW-0032">Aminotransferase</keyword>
<protein>
    <recommendedName>
        <fullName evidence="5">D-alanine aminotransferase</fullName>
        <ecNumber evidence="4">2.6.1.21</ecNumber>
    </recommendedName>
    <alternativeName>
        <fullName evidence="11">D-amino acid aminotransferase</fullName>
    </alternativeName>
    <alternativeName>
        <fullName evidence="9">D-amino acid transaminase</fullName>
    </alternativeName>
    <alternativeName>
        <fullName evidence="10">D-aspartate aminotransferase</fullName>
    </alternativeName>
</protein>
<dbReference type="GO" id="GO:0005829">
    <property type="term" value="C:cytosol"/>
    <property type="evidence" value="ECO:0007669"/>
    <property type="project" value="TreeGrafter"/>
</dbReference>
<keyword evidence="14" id="KW-1185">Reference proteome</keyword>
<organism evidence="13 14">
    <name type="scientific">Nitrospira japonica</name>
    <dbReference type="NCBI Taxonomy" id="1325564"/>
    <lineage>
        <taxon>Bacteria</taxon>
        <taxon>Pseudomonadati</taxon>
        <taxon>Nitrospirota</taxon>
        <taxon>Nitrospiria</taxon>
        <taxon>Nitrospirales</taxon>
        <taxon>Nitrospiraceae</taxon>
        <taxon>Nitrospira</taxon>
    </lineage>
</organism>
<dbReference type="GO" id="GO:0008652">
    <property type="term" value="P:amino acid biosynthetic process"/>
    <property type="evidence" value="ECO:0007669"/>
    <property type="project" value="UniProtKB-ARBA"/>
</dbReference>
<dbReference type="Pfam" id="PF01063">
    <property type="entry name" value="Aminotran_4"/>
    <property type="match status" value="1"/>
</dbReference>
<evidence type="ECO:0000256" key="12">
    <source>
        <dbReference type="ARBA" id="ARBA00047911"/>
    </source>
</evidence>
<dbReference type="InterPro" id="IPR036038">
    <property type="entry name" value="Aminotransferase-like"/>
</dbReference>
<name>A0A1W1I1T5_9BACT</name>